<dbReference type="PANTHER" id="PTHR14187">
    <property type="entry name" value="ALPHA KINASE/ELONGATION FACTOR 2 KINASE"/>
    <property type="match status" value="1"/>
</dbReference>
<organism evidence="1 2">
    <name type="scientific">Gigaspora margarita</name>
    <dbReference type="NCBI Taxonomy" id="4874"/>
    <lineage>
        <taxon>Eukaryota</taxon>
        <taxon>Fungi</taxon>
        <taxon>Fungi incertae sedis</taxon>
        <taxon>Mucoromycota</taxon>
        <taxon>Glomeromycotina</taxon>
        <taxon>Glomeromycetes</taxon>
        <taxon>Diversisporales</taxon>
        <taxon>Gigasporaceae</taxon>
        <taxon>Gigaspora</taxon>
    </lineage>
</organism>
<dbReference type="OrthoDB" id="2963168at2759"/>
<keyword evidence="2" id="KW-1185">Reference proteome</keyword>
<comment type="caution">
    <text evidence="1">The sequence shown here is derived from an EMBL/GenBank/DDBJ whole genome shotgun (WGS) entry which is preliminary data.</text>
</comment>
<name>A0A8H4AMT0_GIGMA</name>
<gene>
    <name evidence="1" type="ORF">F8M41_017747</name>
</gene>
<dbReference type="Gene3D" id="3.90.640.10">
    <property type="entry name" value="Actin, Chain A, domain 4"/>
    <property type="match status" value="1"/>
</dbReference>
<dbReference type="CDD" id="cd10229">
    <property type="entry name" value="ASKHA_NBD_HSP70_HSPA12"/>
    <property type="match status" value="1"/>
</dbReference>
<protein>
    <submittedName>
        <fullName evidence="1">Actin-like ATPase domain-containing protein</fullName>
    </submittedName>
</protein>
<dbReference type="InterPro" id="IPR043129">
    <property type="entry name" value="ATPase_NBD"/>
</dbReference>
<evidence type="ECO:0000313" key="1">
    <source>
        <dbReference type="EMBL" id="KAF0513793.1"/>
    </source>
</evidence>
<accession>A0A8H4AMT0</accession>
<dbReference type="Gene3D" id="3.30.420.40">
    <property type="match status" value="2"/>
</dbReference>
<dbReference type="Proteomes" id="UP000439903">
    <property type="component" value="Unassembled WGS sequence"/>
</dbReference>
<evidence type="ECO:0000313" key="2">
    <source>
        <dbReference type="Proteomes" id="UP000439903"/>
    </source>
</evidence>
<reference evidence="1 2" key="1">
    <citation type="journal article" date="2019" name="Environ. Microbiol.">
        <title>At the nexus of three kingdoms: the genome of the mycorrhizal fungus Gigaspora margarita provides insights into plant, endobacterial and fungal interactions.</title>
        <authorList>
            <person name="Venice F."/>
            <person name="Ghignone S."/>
            <person name="Salvioli di Fossalunga A."/>
            <person name="Amselem J."/>
            <person name="Novero M."/>
            <person name="Xianan X."/>
            <person name="Sedzielewska Toro K."/>
            <person name="Morin E."/>
            <person name="Lipzen A."/>
            <person name="Grigoriev I.V."/>
            <person name="Henrissat B."/>
            <person name="Martin F.M."/>
            <person name="Bonfante P."/>
        </authorList>
    </citation>
    <scope>NUCLEOTIDE SEQUENCE [LARGE SCALE GENOMIC DNA]</scope>
    <source>
        <strain evidence="1 2">BEG34</strain>
    </source>
</reference>
<sequence>MNWKSDIRVVVAIDFGTTYSGFAYANKLNPEVITNDTWPDVAGVLKTNTVLKYDQNLKSVEAWGLPALAQKASRRAERNSTSKPVELFKLHLGNMPEKEKPVLPKGLDFKRAITDYLTDIGKLIKETVATRWPNVNFMEQVLLIMTVPAEFSEQANATIRECAYKAGLISTQYADSLQLTTEPEAAAIYCMRTLKEHMITEVGSSFMIVDCGGGTVDLTTRELLENNRLGEITERSGDFCGGTYVDKEFIKFLRRKVGDSAVNLLYDNHYGQLQYMVQEFCRRVKLPFTGVRKDFKTYELDIEEVCPVLKQYVTGTSKVKLEKDDWIIDLEYEDVKNMFDPVVGKIIRLINGQLNASPGTCSAMFLVGGFSESKYLQTRIKQEFGDQVKNINVPKQPIAAIVRGALDYGLNMKTIKTRVLKWTYGIELSPQWKKGDPPERKISHGRINVFSKLVSRGTIVDVDQGFGKDLFPSIEDQSAASMKIYKSPALDGKYPDEPGMEKLGELILDFPDSHLGFNRKLEFTLSFGQMEIRAFCKNQNGKSVDAVFNLEF</sequence>
<dbReference type="SUPFAM" id="SSF53067">
    <property type="entry name" value="Actin-like ATPase domain"/>
    <property type="match status" value="2"/>
</dbReference>
<dbReference type="EMBL" id="WTPW01000414">
    <property type="protein sequence ID" value="KAF0513793.1"/>
    <property type="molecule type" value="Genomic_DNA"/>
</dbReference>
<dbReference type="AlphaFoldDB" id="A0A8H4AMT0"/>
<proteinExistence type="predicted"/>
<dbReference type="PANTHER" id="PTHR14187:SF5">
    <property type="entry name" value="HEAT SHOCK 70 KDA PROTEIN 12A"/>
    <property type="match status" value="1"/>
</dbReference>